<dbReference type="Proteomes" id="UP001460888">
    <property type="component" value="Unassembled WGS sequence"/>
</dbReference>
<dbReference type="SUPFAM" id="SSF141868">
    <property type="entry name" value="EAL domain-like"/>
    <property type="match status" value="1"/>
</dbReference>
<dbReference type="Gene3D" id="3.20.20.450">
    <property type="entry name" value="EAL domain"/>
    <property type="match status" value="1"/>
</dbReference>
<feature type="domain" description="GGDEF" evidence="3">
    <location>
        <begin position="281"/>
        <end position="420"/>
    </location>
</feature>
<sequence>MVGTQRQASVSEKALCVIDGEGDILFTNLALASLLGIDSTAALIGRSIDAFIECTSIASLIERQYRQGVASEPTRVSLVCAGEARLPALVACYAFRNADGAVDGAALIITRRSLDASSDASRSERLEMALEAGELGAWSLDLRTNAAWRTDLHDRIFGYDNILPEWSYETFLDHVVEADRAHVIQSLAQARETNTAWEFECRIRRVDGMLRWIWAQGRVEQDVQDEPLAMFGVIRDISARKATEEQIEFLAFYDPLTRLPNRRLMLDRLGQAVRSAVRDNASGALFFIDLDDFKTLNDTLGHQAGDQMLLEVARRLMSCLRAQDTVARFGGDEFVVMMEGLGSTEAEVIIAVQQIAEKVLRAIEQPYDFSVLWHRRMTCSIGVATFGSTQDTPDLLLRQADIAMYRAKATGGHAVHFYEPHMQAAIDARVALESEIQIGIQRGEFELFYQPQVDLHGATVAAEALLRWRHPIRGLVEPNDFIPVAESSGLIVQLGTQVITAACHKLQDWADDPELAPISVAVNISARQFRDARFVDDICAVLDATAIEPAKLVLELTESALLECVEETAEHMMELKKRGIRFALDDFGMGYSSLYYLKRLPIDQLKIDQRFVSDVLSDPNDLAIVRTIIALAQCLGLRVVAEGVETQATSGFLLAQKCHLQQGFLFSRPLPAAAYEQFMRERQMSLCIPRSDAAVDQLNS</sequence>
<dbReference type="Pfam" id="PF00990">
    <property type="entry name" value="GGDEF"/>
    <property type="match status" value="1"/>
</dbReference>
<accession>A0ABV2B418</accession>
<dbReference type="InterPro" id="IPR001633">
    <property type="entry name" value="EAL_dom"/>
</dbReference>
<dbReference type="PROSITE" id="PS50887">
    <property type="entry name" value="GGDEF"/>
    <property type="match status" value="1"/>
</dbReference>
<evidence type="ECO:0000259" key="3">
    <source>
        <dbReference type="PROSITE" id="PS50887"/>
    </source>
</evidence>
<dbReference type="PROSITE" id="PS50883">
    <property type="entry name" value="EAL"/>
    <property type="match status" value="1"/>
</dbReference>
<dbReference type="InterPro" id="IPR000160">
    <property type="entry name" value="GGDEF_dom"/>
</dbReference>
<keyword evidence="5" id="KW-1185">Reference proteome</keyword>
<dbReference type="CDD" id="cd01948">
    <property type="entry name" value="EAL"/>
    <property type="match status" value="1"/>
</dbReference>
<dbReference type="Pfam" id="PF00563">
    <property type="entry name" value="EAL"/>
    <property type="match status" value="1"/>
</dbReference>
<dbReference type="CDD" id="cd01949">
    <property type="entry name" value="GGDEF"/>
    <property type="match status" value="1"/>
</dbReference>
<dbReference type="SMART" id="SM00086">
    <property type="entry name" value="PAC"/>
    <property type="match status" value="1"/>
</dbReference>
<dbReference type="SUPFAM" id="SSF55073">
    <property type="entry name" value="Nucleotide cyclase"/>
    <property type="match status" value="1"/>
</dbReference>
<protein>
    <submittedName>
        <fullName evidence="4">PAS/PAC and GAF sensor-containing diguanylate cyclase/phosphodiesterase</fullName>
    </submittedName>
</protein>
<dbReference type="InterPro" id="IPR013655">
    <property type="entry name" value="PAS_fold_3"/>
</dbReference>
<dbReference type="Pfam" id="PF08447">
    <property type="entry name" value="PAS_3"/>
    <property type="match status" value="1"/>
</dbReference>
<dbReference type="PANTHER" id="PTHR44757:SF2">
    <property type="entry name" value="BIOFILM ARCHITECTURE MAINTENANCE PROTEIN MBAA"/>
    <property type="match status" value="1"/>
</dbReference>
<dbReference type="InterPro" id="IPR001610">
    <property type="entry name" value="PAC"/>
</dbReference>
<dbReference type="PROSITE" id="PS50113">
    <property type="entry name" value="PAC"/>
    <property type="match status" value="1"/>
</dbReference>
<dbReference type="SUPFAM" id="SSF55785">
    <property type="entry name" value="PYP-like sensor domain (PAS domain)"/>
    <property type="match status" value="2"/>
</dbReference>
<gene>
    <name evidence="4" type="ORF">SADO_15169</name>
</gene>
<dbReference type="Gene3D" id="2.10.70.100">
    <property type="match status" value="1"/>
</dbReference>
<dbReference type="InterPro" id="IPR035919">
    <property type="entry name" value="EAL_sf"/>
</dbReference>
<dbReference type="InterPro" id="IPR000700">
    <property type="entry name" value="PAS-assoc_C"/>
</dbReference>
<dbReference type="Pfam" id="PF13426">
    <property type="entry name" value="PAS_9"/>
    <property type="match status" value="1"/>
</dbReference>
<dbReference type="CDD" id="cd00130">
    <property type="entry name" value="PAS"/>
    <property type="match status" value="1"/>
</dbReference>
<dbReference type="SMART" id="SM00052">
    <property type="entry name" value="EAL"/>
    <property type="match status" value="1"/>
</dbReference>
<dbReference type="InterPro" id="IPR043128">
    <property type="entry name" value="Rev_trsase/Diguanyl_cyclase"/>
</dbReference>
<dbReference type="InterPro" id="IPR052155">
    <property type="entry name" value="Biofilm_reg_signaling"/>
</dbReference>
<reference evidence="4 5" key="1">
    <citation type="submission" date="2013-03" db="EMBL/GenBank/DDBJ databases">
        <title>Salinisphaera dokdonensis CL-ES53 Genome Sequencing.</title>
        <authorList>
            <person name="Li C."/>
            <person name="Lai Q."/>
            <person name="Shao Z."/>
        </authorList>
    </citation>
    <scope>NUCLEOTIDE SEQUENCE [LARGE SCALE GENOMIC DNA]</scope>
    <source>
        <strain evidence="4 5">CL-ES53</strain>
    </source>
</reference>
<dbReference type="Gene3D" id="3.30.70.270">
    <property type="match status" value="1"/>
</dbReference>
<evidence type="ECO:0000259" key="1">
    <source>
        <dbReference type="PROSITE" id="PS50113"/>
    </source>
</evidence>
<dbReference type="SMART" id="SM00267">
    <property type="entry name" value="GGDEF"/>
    <property type="match status" value="1"/>
</dbReference>
<name>A0ABV2B418_9GAMM</name>
<feature type="domain" description="PAC" evidence="1">
    <location>
        <begin position="197"/>
        <end position="249"/>
    </location>
</feature>
<organism evidence="4 5">
    <name type="scientific">Salinisphaera dokdonensis CL-ES53</name>
    <dbReference type="NCBI Taxonomy" id="1304272"/>
    <lineage>
        <taxon>Bacteria</taxon>
        <taxon>Pseudomonadati</taxon>
        <taxon>Pseudomonadota</taxon>
        <taxon>Gammaproteobacteria</taxon>
        <taxon>Salinisphaerales</taxon>
        <taxon>Salinisphaeraceae</taxon>
        <taxon>Salinisphaera</taxon>
    </lineage>
</organism>
<evidence type="ECO:0000313" key="5">
    <source>
        <dbReference type="Proteomes" id="UP001460888"/>
    </source>
</evidence>
<feature type="domain" description="EAL" evidence="2">
    <location>
        <begin position="429"/>
        <end position="683"/>
    </location>
</feature>
<dbReference type="InterPro" id="IPR000014">
    <property type="entry name" value="PAS"/>
</dbReference>
<dbReference type="PANTHER" id="PTHR44757">
    <property type="entry name" value="DIGUANYLATE CYCLASE DGCP"/>
    <property type="match status" value="1"/>
</dbReference>
<proteinExistence type="predicted"/>
<comment type="caution">
    <text evidence="4">The sequence shown here is derived from an EMBL/GenBank/DDBJ whole genome shotgun (WGS) entry which is preliminary data.</text>
</comment>
<dbReference type="Gene3D" id="3.30.450.20">
    <property type="entry name" value="PAS domain"/>
    <property type="match status" value="2"/>
</dbReference>
<dbReference type="NCBIfam" id="TIGR00254">
    <property type="entry name" value="GGDEF"/>
    <property type="match status" value="1"/>
</dbReference>
<dbReference type="InterPro" id="IPR029787">
    <property type="entry name" value="Nucleotide_cyclase"/>
</dbReference>
<dbReference type="InterPro" id="IPR035965">
    <property type="entry name" value="PAS-like_dom_sf"/>
</dbReference>
<evidence type="ECO:0000259" key="2">
    <source>
        <dbReference type="PROSITE" id="PS50883"/>
    </source>
</evidence>
<evidence type="ECO:0000313" key="4">
    <source>
        <dbReference type="EMBL" id="MES1930602.1"/>
    </source>
</evidence>
<dbReference type="EMBL" id="APND01000005">
    <property type="protein sequence ID" value="MES1930602.1"/>
    <property type="molecule type" value="Genomic_DNA"/>
</dbReference>